<dbReference type="EMBL" id="LR134318">
    <property type="protein sequence ID" value="VEF07536.1"/>
    <property type="molecule type" value="Genomic_DNA"/>
</dbReference>
<dbReference type="Proteomes" id="UP000281909">
    <property type="component" value="Chromosome"/>
</dbReference>
<evidence type="ECO:0000313" key="3">
    <source>
        <dbReference type="Proteomes" id="UP000281909"/>
    </source>
</evidence>
<feature type="domain" description="DUF4123" evidence="1">
    <location>
        <begin position="5"/>
        <end position="122"/>
    </location>
</feature>
<gene>
    <name evidence="2" type="ORF">NCTC9428_00472</name>
</gene>
<sequence length="277" mass="31341">MSQAYLLLDRIQIENLADRLFELTGGATVHSLYQRTAYSAVDKAGPLLVVVNPDSPLAKVFWQEWSMTAGIWLESPDDEDQVLEHLRGLIHVRVPGEATVLFRFYDPRITALWLRDLPALERDRLMGPVRLIQLPDSPIHQQTEQPAIPYANRPWLSLTAEHLVHLSTAKRQSFTRQLIEHAQRYYPQYLQSLDSAALQQWAVDCQASAARSGFSAVDEVLLWARFFAVLGAGFPEGPELSAYRQLLAEPGVLPRQRLDNLNDALTHQLLIDKESAL</sequence>
<reference evidence="2 3" key="1">
    <citation type="submission" date="2018-12" db="EMBL/GenBank/DDBJ databases">
        <authorList>
            <consortium name="Pathogen Informatics"/>
        </authorList>
    </citation>
    <scope>NUCLEOTIDE SEQUENCE [LARGE SCALE GENOMIC DNA]</scope>
    <source>
        <strain evidence="2 3">NCTC9428</strain>
    </source>
</reference>
<protein>
    <recommendedName>
        <fullName evidence="1">DUF4123 domain-containing protein</fullName>
    </recommendedName>
</protein>
<proteinExistence type="predicted"/>
<dbReference type="Pfam" id="PF13503">
    <property type="entry name" value="DUF4123"/>
    <property type="match status" value="1"/>
</dbReference>
<organism evidence="2 3">
    <name type="scientific">Pseudomonas fluorescens</name>
    <dbReference type="NCBI Taxonomy" id="294"/>
    <lineage>
        <taxon>Bacteria</taxon>
        <taxon>Pseudomonadati</taxon>
        <taxon>Pseudomonadota</taxon>
        <taxon>Gammaproteobacteria</taxon>
        <taxon>Pseudomonadales</taxon>
        <taxon>Pseudomonadaceae</taxon>
        <taxon>Pseudomonas</taxon>
    </lineage>
</organism>
<dbReference type="RefSeq" id="WP_172604442.1">
    <property type="nucleotide sequence ID" value="NZ_LR134318.1"/>
</dbReference>
<accession>A0A3S5E907</accession>
<name>A0A3S5E907_PSEFL</name>
<evidence type="ECO:0000313" key="2">
    <source>
        <dbReference type="EMBL" id="VEF07536.1"/>
    </source>
</evidence>
<dbReference type="AlphaFoldDB" id="A0A3S5E907"/>
<dbReference type="InterPro" id="IPR025391">
    <property type="entry name" value="DUF4123"/>
</dbReference>
<evidence type="ECO:0000259" key="1">
    <source>
        <dbReference type="Pfam" id="PF13503"/>
    </source>
</evidence>